<feature type="transmembrane region" description="Helical" evidence="9">
    <location>
        <begin position="370"/>
        <end position="387"/>
    </location>
</feature>
<keyword evidence="3 9" id="KW-0812">Transmembrane</keyword>
<comment type="subcellular location">
    <subcellularLocation>
        <location evidence="1">Cell membrane</location>
        <topology evidence="1">Multi-pass membrane protein</topology>
    </subcellularLocation>
</comment>
<feature type="transmembrane region" description="Helical" evidence="9">
    <location>
        <begin position="16"/>
        <end position="36"/>
    </location>
</feature>
<feature type="transmembrane region" description="Helical" evidence="9">
    <location>
        <begin position="882"/>
        <end position="910"/>
    </location>
</feature>
<feature type="transmembrane region" description="Helical" evidence="9">
    <location>
        <begin position="833"/>
        <end position="861"/>
    </location>
</feature>
<dbReference type="AlphaFoldDB" id="A0A087BC46"/>
<feature type="transmembrane region" description="Helical" evidence="9">
    <location>
        <begin position="532"/>
        <end position="552"/>
    </location>
</feature>
<feature type="transmembrane region" description="Helical" evidence="9">
    <location>
        <begin position="341"/>
        <end position="363"/>
    </location>
</feature>
<feature type="transmembrane region" description="Helical" evidence="9">
    <location>
        <begin position="297"/>
        <end position="321"/>
    </location>
</feature>
<dbReference type="InterPro" id="IPR050250">
    <property type="entry name" value="Macrolide_Exporter_MacB"/>
</dbReference>
<name>A0A087BC46_9BIFI</name>
<evidence type="ECO:0000259" key="10">
    <source>
        <dbReference type="Pfam" id="PF02687"/>
    </source>
</evidence>
<proteinExistence type="inferred from homology"/>
<organism evidence="12 13">
    <name type="scientific">Bifidobacterium magnum</name>
    <dbReference type="NCBI Taxonomy" id="1692"/>
    <lineage>
        <taxon>Bacteria</taxon>
        <taxon>Bacillati</taxon>
        <taxon>Actinomycetota</taxon>
        <taxon>Actinomycetes</taxon>
        <taxon>Bifidobacteriales</taxon>
        <taxon>Bifidobacteriaceae</taxon>
        <taxon>Bifidobacterium</taxon>
    </lineage>
</organism>
<evidence type="ECO:0000256" key="7">
    <source>
        <dbReference type="SAM" id="Coils"/>
    </source>
</evidence>
<keyword evidence="13" id="KW-1185">Reference proteome</keyword>
<evidence type="ECO:0000256" key="4">
    <source>
        <dbReference type="ARBA" id="ARBA00022989"/>
    </source>
</evidence>
<dbReference type="eggNOG" id="COG0577">
    <property type="taxonomic scope" value="Bacteria"/>
</dbReference>
<reference evidence="12 13" key="1">
    <citation type="submission" date="2014-03" db="EMBL/GenBank/DDBJ databases">
        <title>Genomics of Bifidobacteria.</title>
        <authorList>
            <person name="Ventura M."/>
            <person name="Milani C."/>
            <person name="Lugli G.A."/>
        </authorList>
    </citation>
    <scope>NUCLEOTIDE SEQUENCE [LARGE SCALE GENOMIC DNA]</scope>
    <source>
        <strain evidence="12 13">LMG 11591</strain>
    </source>
</reference>
<dbReference type="eggNOG" id="COG4591">
    <property type="taxonomic scope" value="Bacteria"/>
</dbReference>
<keyword evidence="2" id="KW-1003">Cell membrane</keyword>
<feature type="transmembrane region" description="Helical" evidence="9">
    <location>
        <begin position="922"/>
        <end position="943"/>
    </location>
</feature>
<evidence type="ECO:0000256" key="8">
    <source>
        <dbReference type="SAM" id="MobiDB-lite"/>
    </source>
</evidence>
<feature type="transmembrane region" description="Helical" evidence="9">
    <location>
        <begin position="393"/>
        <end position="413"/>
    </location>
</feature>
<feature type="coiled-coil region" evidence="7">
    <location>
        <begin position="691"/>
        <end position="734"/>
    </location>
</feature>
<feature type="domain" description="ABC3 transporter permease C-terminal" evidence="10">
    <location>
        <begin position="839"/>
        <end position="955"/>
    </location>
</feature>
<keyword evidence="7" id="KW-0175">Coiled coil</keyword>
<dbReference type="InterPro" id="IPR025857">
    <property type="entry name" value="MacB_PCD"/>
</dbReference>
<evidence type="ECO:0000313" key="13">
    <source>
        <dbReference type="Proteomes" id="UP000029052"/>
    </source>
</evidence>
<feature type="domain" description="ABC3 transporter permease C-terminal" evidence="10">
    <location>
        <begin position="300"/>
        <end position="415"/>
    </location>
</feature>
<dbReference type="EMBL" id="JGZB01000003">
    <property type="protein sequence ID" value="KFI68596.1"/>
    <property type="molecule type" value="Genomic_DNA"/>
</dbReference>
<protein>
    <submittedName>
        <fullName evidence="12">ABC transport, permease</fullName>
    </submittedName>
</protein>
<gene>
    <name evidence="12" type="ORF">BMAGN_0465</name>
</gene>
<dbReference type="PANTHER" id="PTHR30572:SF4">
    <property type="entry name" value="ABC TRANSPORTER PERMEASE YTRF"/>
    <property type="match status" value="1"/>
</dbReference>
<feature type="transmembrane region" description="Helical" evidence="9">
    <location>
        <begin position="434"/>
        <end position="455"/>
    </location>
</feature>
<evidence type="ECO:0000256" key="2">
    <source>
        <dbReference type="ARBA" id="ARBA00022475"/>
    </source>
</evidence>
<comment type="similarity">
    <text evidence="6">Belongs to the ABC-4 integral membrane protein family.</text>
</comment>
<evidence type="ECO:0000313" key="12">
    <source>
        <dbReference type="EMBL" id="KFI68596.1"/>
    </source>
</evidence>
<keyword evidence="4 9" id="KW-1133">Transmembrane helix</keyword>
<evidence type="ECO:0000259" key="11">
    <source>
        <dbReference type="Pfam" id="PF12704"/>
    </source>
</evidence>
<comment type="caution">
    <text evidence="12">The sequence shown here is derived from an EMBL/GenBank/DDBJ whole genome shotgun (WGS) entry which is preliminary data.</text>
</comment>
<evidence type="ECO:0000256" key="6">
    <source>
        <dbReference type="ARBA" id="ARBA00038076"/>
    </source>
</evidence>
<dbReference type="Pfam" id="PF02687">
    <property type="entry name" value="FtsX"/>
    <property type="match status" value="2"/>
</dbReference>
<feature type="domain" description="MacB-like periplasmic core" evidence="11">
    <location>
        <begin position="17"/>
        <end position="239"/>
    </location>
</feature>
<evidence type="ECO:0000256" key="9">
    <source>
        <dbReference type="SAM" id="Phobius"/>
    </source>
</evidence>
<dbReference type="GO" id="GO:0005886">
    <property type="term" value="C:plasma membrane"/>
    <property type="evidence" value="ECO:0007669"/>
    <property type="project" value="UniProtKB-SubCell"/>
</dbReference>
<evidence type="ECO:0000256" key="3">
    <source>
        <dbReference type="ARBA" id="ARBA00022692"/>
    </source>
</evidence>
<evidence type="ECO:0000256" key="1">
    <source>
        <dbReference type="ARBA" id="ARBA00004651"/>
    </source>
</evidence>
<feature type="transmembrane region" description="Helical" evidence="9">
    <location>
        <begin position="475"/>
        <end position="498"/>
    </location>
</feature>
<dbReference type="PANTHER" id="PTHR30572">
    <property type="entry name" value="MEMBRANE COMPONENT OF TRANSPORTER-RELATED"/>
    <property type="match status" value="1"/>
</dbReference>
<sequence length="963" mass="101264">MIRIGLRDARAHMGRFIMSIIAIMLGVSFVVGSFCFRDMLNNQVSQMMATNADADVYVRGATEQHNDKSIGTDSSSSSDSGASSSLTGNTSTTYNSINPNLAQTLSKIPGVAAASPSYMVSGLVLVGANGNARSSMGAPTLGIGVGPGNEWRSSTLTKGHWAEADNQIALTNEALDKSGLTVGDETTVVFGDGPHKVKVVGAFNTASSQAGATIIAIDPALAKSLSEQSTGKSNEVSQIGVYGSKTTPLDEQQQQQLADRINRDLPKSADAHAVTGDSVRDETTKSVQDQMGFVQPLILIFAIIALFVGSFIIANTFSMIVHDSMRGYALLRSVGASPLQIFMTVIIQALVLGLVGSVLGIALGWGMVRLIVAGLNAAGMPLTGAVDPSLTDMIVGLVVGLVVTIVGAAWPARTAALAPPIQAMNATVNPEKPVRARAIIGAVMTVLGACCWAFTWRLVNVDDPTPWKAVNDMTVGWPLGVGAALVVLGVIVMAPALVSPAQAVLGWIPSHLFPVTGRLATRNISRAKRRTANTATALFVGVAIVGCLAVVASSAKASVNSLVDTGFKGDFVAMNAANGQLTDEQVKAMEDVKGIDTAVPVSAVMGVTYNDSDPSLVMASDPSLFTKIFSPDTGDDEQQGDPVAALRDGDLVIGAQVAKNQDWKLGQTVTVRAKQVTVDEQATRQAQAQYQQHVQDQIMQVQQEAQRLAAQGDLQQAQAKAEEAQKIAEDAKHVDPMTLVKTRTDTVTKKLKIGAIITNSIYRTMAFVNNKVADELGTPQTHMTMVLYMIADKGADVASVQRKLQDAVKPYYVVNIMNRDEFKSTMATMINSILIILYALLALSIVIAIFGIVNTLALSVAERTKEIGLLRAIGTSNGQVRGMLGIEAAIISVFGTLLGIIVGISAGMVIRSTYANNGLTQLAIPWGELGVFLVLSIVVGLVASISPAHHALKQPVLDAVASE</sequence>
<keyword evidence="5 9" id="KW-0472">Membrane</keyword>
<accession>A0A087BC46</accession>
<dbReference type="Proteomes" id="UP000029052">
    <property type="component" value="Unassembled WGS sequence"/>
</dbReference>
<dbReference type="InterPro" id="IPR003838">
    <property type="entry name" value="ABC3_permease_C"/>
</dbReference>
<feature type="compositionally biased region" description="Low complexity" evidence="8">
    <location>
        <begin position="71"/>
        <end position="85"/>
    </location>
</feature>
<dbReference type="RefSeq" id="WP_034250274.1">
    <property type="nucleotide sequence ID" value="NZ_JGZB01000003.1"/>
</dbReference>
<feature type="region of interest" description="Disordered" evidence="8">
    <location>
        <begin position="63"/>
        <end position="91"/>
    </location>
</feature>
<dbReference type="GO" id="GO:0022857">
    <property type="term" value="F:transmembrane transporter activity"/>
    <property type="evidence" value="ECO:0007669"/>
    <property type="project" value="TreeGrafter"/>
</dbReference>
<dbReference type="STRING" id="1692.BMAGN_0465"/>
<dbReference type="Pfam" id="PF12704">
    <property type="entry name" value="MacB_PCD"/>
    <property type="match status" value="1"/>
</dbReference>
<evidence type="ECO:0000256" key="5">
    <source>
        <dbReference type="ARBA" id="ARBA00023136"/>
    </source>
</evidence>